<dbReference type="PANTHER" id="PTHR24271">
    <property type="entry name" value="KALLIKREIN-RELATED"/>
    <property type="match status" value="1"/>
</dbReference>
<dbReference type="Proteomes" id="UP000472271">
    <property type="component" value="Chromosome 4"/>
</dbReference>
<reference evidence="7" key="2">
    <citation type="submission" date="2025-08" db="UniProtKB">
        <authorList>
            <consortium name="Ensembl"/>
        </authorList>
    </citation>
    <scope>IDENTIFICATION</scope>
</reference>
<evidence type="ECO:0000256" key="1">
    <source>
        <dbReference type="ARBA" id="ARBA00022670"/>
    </source>
</evidence>
<dbReference type="Pfam" id="PF00089">
    <property type="entry name" value="Trypsin"/>
    <property type="match status" value="1"/>
</dbReference>
<evidence type="ECO:0000256" key="5">
    <source>
        <dbReference type="SAM" id="SignalP"/>
    </source>
</evidence>
<keyword evidence="1" id="KW-0645">Protease</keyword>
<dbReference type="FunCoup" id="A0A672YV67">
    <property type="interactions" value="10"/>
</dbReference>
<keyword evidence="2" id="KW-0378">Hydrolase</keyword>
<keyword evidence="8" id="KW-1185">Reference proteome</keyword>
<evidence type="ECO:0000256" key="2">
    <source>
        <dbReference type="ARBA" id="ARBA00022801"/>
    </source>
</evidence>
<reference evidence="7" key="3">
    <citation type="submission" date="2025-09" db="UniProtKB">
        <authorList>
            <consortium name="Ensembl"/>
        </authorList>
    </citation>
    <scope>IDENTIFICATION</scope>
</reference>
<dbReference type="InterPro" id="IPR001314">
    <property type="entry name" value="Peptidase_S1A"/>
</dbReference>
<reference evidence="7" key="1">
    <citation type="submission" date="2019-06" db="EMBL/GenBank/DDBJ databases">
        <authorList>
            <consortium name="Wellcome Sanger Institute Data Sharing"/>
        </authorList>
    </citation>
    <scope>NUCLEOTIDE SEQUENCE [LARGE SCALE GENOMIC DNA]</scope>
</reference>
<protein>
    <recommendedName>
        <fullName evidence="6">Peptidase S1 domain-containing protein</fullName>
    </recommendedName>
</protein>
<name>A0A672YV67_9TELE</name>
<feature type="signal peptide" evidence="5">
    <location>
        <begin position="1"/>
        <end position="22"/>
    </location>
</feature>
<dbReference type="InParanoid" id="A0A672YV67"/>
<dbReference type="SMART" id="SM00020">
    <property type="entry name" value="Tryp_SPc"/>
    <property type="match status" value="1"/>
</dbReference>
<dbReference type="PROSITE" id="PS50240">
    <property type="entry name" value="TRYPSIN_DOM"/>
    <property type="match status" value="1"/>
</dbReference>
<feature type="chain" id="PRO_5025327663" description="Peptidase S1 domain-containing protein" evidence="5">
    <location>
        <begin position="23"/>
        <end position="258"/>
    </location>
</feature>
<dbReference type="PANTHER" id="PTHR24271:SF87">
    <property type="entry name" value="ARGININE ESTERASE-LIKE-RELATED"/>
    <property type="match status" value="1"/>
</dbReference>
<dbReference type="CDD" id="cd00190">
    <property type="entry name" value="Tryp_SPc"/>
    <property type="match status" value="1"/>
</dbReference>
<dbReference type="AlphaFoldDB" id="A0A672YV67"/>
<evidence type="ECO:0000256" key="3">
    <source>
        <dbReference type="ARBA" id="ARBA00022825"/>
    </source>
</evidence>
<dbReference type="Ensembl" id="ENSSORT00005008770.1">
    <property type="protein sequence ID" value="ENSSORP00005008473.1"/>
    <property type="gene ID" value="ENSSORG00005004704.1"/>
</dbReference>
<evidence type="ECO:0000256" key="4">
    <source>
        <dbReference type="ARBA" id="ARBA00023157"/>
    </source>
</evidence>
<organism evidence="7 8">
    <name type="scientific">Sphaeramia orbicularis</name>
    <name type="common">orbiculate cardinalfish</name>
    <dbReference type="NCBI Taxonomy" id="375764"/>
    <lineage>
        <taxon>Eukaryota</taxon>
        <taxon>Metazoa</taxon>
        <taxon>Chordata</taxon>
        <taxon>Craniata</taxon>
        <taxon>Vertebrata</taxon>
        <taxon>Euteleostomi</taxon>
        <taxon>Actinopterygii</taxon>
        <taxon>Neopterygii</taxon>
        <taxon>Teleostei</taxon>
        <taxon>Neoteleostei</taxon>
        <taxon>Acanthomorphata</taxon>
        <taxon>Gobiaria</taxon>
        <taxon>Kurtiformes</taxon>
        <taxon>Apogonoidei</taxon>
        <taxon>Apogonidae</taxon>
        <taxon>Apogoninae</taxon>
        <taxon>Sphaeramia</taxon>
    </lineage>
</organism>
<sequence>MHGLHKLLFFCVLICVEENALGSEIIHGQTVPDDLMLYMASVQNDKGIHLCGGFLISEDFVVTAAHCDPKGKPISVVLGTHDLNKVNETMRYQVEKCKHPSYKDVGSGNDIMLLKLSTKAKLGHRVQPVQLPKTEMKVKDKAKCRVAGWGRTSTNSKTSPVLRVAGVSIINHKTCQKEWATVRRPPLPKNIICAGGYGTDKGFCRGDSGGPLVHGGVAVGVVSFNMGYNCDYPNVPNVYTDVSKFLPWIKKSLKKRSC</sequence>
<evidence type="ECO:0000259" key="6">
    <source>
        <dbReference type="PROSITE" id="PS50240"/>
    </source>
</evidence>
<dbReference type="GO" id="GO:0004252">
    <property type="term" value="F:serine-type endopeptidase activity"/>
    <property type="evidence" value="ECO:0007669"/>
    <property type="project" value="InterPro"/>
</dbReference>
<feature type="domain" description="Peptidase S1" evidence="6">
    <location>
        <begin position="25"/>
        <end position="254"/>
    </location>
</feature>
<proteinExistence type="predicted"/>
<dbReference type="GO" id="GO:0006508">
    <property type="term" value="P:proteolysis"/>
    <property type="evidence" value="ECO:0007669"/>
    <property type="project" value="UniProtKB-KW"/>
</dbReference>
<dbReference type="InterPro" id="IPR009003">
    <property type="entry name" value="Peptidase_S1_PA"/>
</dbReference>
<dbReference type="Gene3D" id="2.40.10.10">
    <property type="entry name" value="Trypsin-like serine proteases"/>
    <property type="match status" value="1"/>
</dbReference>
<keyword evidence="3" id="KW-0720">Serine protease</keyword>
<dbReference type="InterPro" id="IPR001254">
    <property type="entry name" value="Trypsin_dom"/>
</dbReference>
<dbReference type="PROSITE" id="PS00134">
    <property type="entry name" value="TRYPSIN_HIS"/>
    <property type="match status" value="1"/>
</dbReference>
<evidence type="ECO:0000313" key="7">
    <source>
        <dbReference type="Ensembl" id="ENSSORP00005008473.1"/>
    </source>
</evidence>
<dbReference type="InterPro" id="IPR018114">
    <property type="entry name" value="TRYPSIN_HIS"/>
</dbReference>
<accession>A0A672YV67</accession>
<keyword evidence="5" id="KW-0732">Signal</keyword>
<dbReference type="InterPro" id="IPR043504">
    <property type="entry name" value="Peptidase_S1_PA_chymotrypsin"/>
</dbReference>
<evidence type="ECO:0000313" key="8">
    <source>
        <dbReference type="Proteomes" id="UP000472271"/>
    </source>
</evidence>
<dbReference type="FunFam" id="2.40.10.10:FF:000036">
    <property type="entry name" value="Trypsin beta"/>
    <property type="match status" value="1"/>
</dbReference>
<dbReference type="SUPFAM" id="SSF50494">
    <property type="entry name" value="Trypsin-like serine proteases"/>
    <property type="match status" value="1"/>
</dbReference>
<dbReference type="PRINTS" id="PR00722">
    <property type="entry name" value="CHYMOTRYPSIN"/>
</dbReference>
<keyword evidence="4" id="KW-1015">Disulfide bond</keyword>